<feature type="transmembrane region" description="Helical" evidence="7">
    <location>
        <begin position="137"/>
        <end position="162"/>
    </location>
</feature>
<dbReference type="CDD" id="cd06261">
    <property type="entry name" value="TM_PBP2"/>
    <property type="match status" value="1"/>
</dbReference>
<evidence type="ECO:0000256" key="3">
    <source>
        <dbReference type="ARBA" id="ARBA00022475"/>
    </source>
</evidence>
<organism evidence="9 10">
    <name type="scientific">Haloterrigena gelatinilytica</name>
    <dbReference type="NCBI Taxonomy" id="2741724"/>
    <lineage>
        <taxon>Archaea</taxon>
        <taxon>Methanobacteriati</taxon>
        <taxon>Methanobacteriota</taxon>
        <taxon>Stenosarchaea group</taxon>
        <taxon>Halobacteria</taxon>
        <taxon>Halobacteriales</taxon>
        <taxon>Natrialbaceae</taxon>
        <taxon>Haloterrigena</taxon>
    </lineage>
</organism>
<keyword evidence="5 7" id="KW-1133">Transmembrane helix</keyword>
<keyword evidence="4 7" id="KW-0812">Transmembrane</keyword>
<evidence type="ECO:0000256" key="1">
    <source>
        <dbReference type="ARBA" id="ARBA00004651"/>
    </source>
</evidence>
<dbReference type="PANTHER" id="PTHR43163">
    <property type="entry name" value="DIPEPTIDE TRANSPORT SYSTEM PERMEASE PROTEIN DPPB-RELATED"/>
    <property type="match status" value="1"/>
</dbReference>
<accession>A0A8J8GJ80</accession>
<keyword evidence="6 7" id="KW-0472">Membrane</keyword>
<evidence type="ECO:0000313" key="9">
    <source>
        <dbReference type="EMBL" id="NUB91013.1"/>
    </source>
</evidence>
<feature type="transmembrane region" description="Helical" evidence="7">
    <location>
        <begin position="182"/>
        <end position="202"/>
    </location>
</feature>
<dbReference type="InterPro" id="IPR000515">
    <property type="entry name" value="MetI-like"/>
</dbReference>
<name>A0A8J8GJ80_9EURY</name>
<comment type="subcellular location">
    <subcellularLocation>
        <location evidence="1 7">Cell membrane</location>
        <topology evidence="1 7">Multi-pass membrane protein</topology>
    </subcellularLocation>
</comment>
<dbReference type="AlphaFoldDB" id="A0A8J8GJ80"/>
<feature type="transmembrane region" description="Helical" evidence="7">
    <location>
        <begin position="288"/>
        <end position="309"/>
    </location>
</feature>
<evidence type="ECO:0000256" key="7">
    <source>
        <dbReference type="RuleBase" id="RU363032"/>
    </source>
</evidence>
<dbReference type="EMBL" id="JABURA010000001">
    <property type="protein sequence ID" value="NUB91013.1"/>
    <property type="molecule type" value="Genomic_DNA"/>
</dbReference>
<proteinExistence type="inferred from homology"/>
<feature type="transmembrane region" description="Helical" evidence="7">
    <location>
        <begin position="12"/>
        <end position="31"/>
    </location>
</feature>
<sequence>MTLATYVRKRVLASIPVLLGVTALTFSLLHLTPGDPVDAVLGFREVDPAVRESLKAEYNLDRPVWEQYLLWLRDALVLEFGRSPITGRDVGATIADRLPYTLVLGGAAWLCSLLIGIPAGVVAAVKRGEPADEVSRIAALAGIATPNFWLGLVLLFVFSVHLGWFRVIPPDAPLLSPATLRFLVLPTITLGTASAALVARLLRSSMLRELNASYVRTARAKGLRERTVICKHVLRNSLTAVVTVAGLQLTLLVDGAVVVEQVFSWPGIGRLLVGAIGQRDLPTVQATVLVVAVSVVLANLLVDIVYAVLDPRIRHER</sequence>
<keyword evidence="2 7" id="KW-0813">Transport</keyword>
<dbReference type="Proteomes" id="UP000728647">
    <property type="component" value="Unassembled WGS sequence"/>
</dbReference>
<comment type="similarity">
    <text evidence="7">Belongs to the binding-protein-dependent transport system permease family.</text>
</comment>
<evidence type="ECO:0000256" key="2">
    <source>
        <dbReference type="ARBA" id="ARBA00022448"/>
    </source>
</evidence>
<dbReference type="Pfam" id="PF19300">
    <property type="entry name" value="BPD_transp_1_N"/>
    <property type="match status" value="1"/>
</dbReference>
<gene>
    <name evidence="9" type="ORF">HT576_08265</name>
</gene>
<reference evidence="9" key="1">
    <citation type="submission" date="2020-06" db="EMBL/GenBank/DDBJ databases">
        <title>Haloterrigena sp. nov., an extremely halophilic archaeon isolated from a saline sediment.</title>
        <authorList>
            <person name="Liu B.-B."/>
        </authorList>
    </citation>
    <scope>NUCLEOTIDE SEQUENCE</scope>
    <source>
        <strain evidence="9">SYSU A121-1</strain>
    </source>
</reference>
<dbReference type="Gene3D" id="1.10.3720.10">
    <property type="entry name" value="MetI-like"/>
    <property type="match status" value="1"/>
</dbReference>
<feature type="domain" description="ABC transmembrane type-1" evidence="8">
    <location>
        <begin position="98"/>
        <end position="302"/>
    </location>
</feature>
<dbReference type="Pfam" id="PF00528">
    <property type="entry name" value="BPD_transp_1"/>
    <property type="match status" value="1"/>
</dbReference>
<evidence type="ECO:0000256" key="4">
    <source>
        <dbReference type="ARBA" id="ARBA00022692"/>
    </source>
</evidence>
<keyword evidence="3" id="KW-1003">Cell membrane</keyword>
<dbReference type="InterPro" id="IPR045621">
    <property type="entry name" value="BPD_transp_1_N"/>
</dbReference>
<dbReference type="GO" id="GO:0071916">
    <property type="term" value="F:dipeptide transmembrane transporter activity"/>
    <property type="evidence" value="ECO:0007669"/>
    <property type="project" value="TreeGrafter"/>
</dbReference>
<feature type="transmembrane region" description="Helical" evidence="7">
    <location>
        <begin position="106"/>
        <end position="125"/>
    </location>
</feature>
<feature type="transmembrane region" description="Helical" evidence="7">
    <location>
        <begin position="233"/>
        <end position="253"/>
    </location>
</feature>
<dbReference type="SUPFAM" id="SSF161098">
    <property type="entry name" value="MetI-like"/>
    <property type="match status" value="1"/>
</dbReference>
<dbReference type="InterPro" id="IPR035906">
    <property type="entry name" value="MetI-like_sf"/>
</dbReference>
<dbReference type="PROSITE" id="PS50928">
    <property type="entry name" value="ABC_TM1"/>
    <property type="match status" value="1"/>
</dbReference>
<dbReference type="PANTHER" id="PTHR43163:SF6">
    <property type="entry name" value="DIPEPTIDE TRANSPORT SYSTEM PERMEASE PROTEIN DPPB-RELATED"/>
    <property type="match status" value="1"/>
</dbReference>
<evidence type="ECO:0000256" key="5">
    <source>
        <dbReference type="ARBA" id="ARBA00022989"/>
    </source>
</evidence>
<dbReference type="GO" id="GO:0005886">
    <property type="term" value="C:plasma membrane"/>
    <property type="evidence" value="ECO:0007669"/>
    <property type="project" value="UniProtKB-SubCell"/>
</dbReference>
<evidence type="ECO:0000259" key="8">
    <source>
        <dbReference type="PROSITE" id="PS50928"/>
    </source>
</evidence>
<protein>
    <submittedName>
        <fullName evidence="9">ABC transporter permease</fullName>
    </submittedName>
</protein>
<comment type="caution">
    <text evidence="9">The sequence shown here is derived from an EMBL/GenBank/DDBJ whole genome shotgun (WGS) entry which is preliminary data.</text>
</comment>
<evidence type="ECO:0000256" key="6">
    <source>
        <dbReference type="ARBA" id="ARBA00023136"/>
    </source>
</evidence>
<dbReference type="OrthoDB" id="44105at2157"/>
<evidence type="ECO:0000313" key="10">
    <source>
        <dbReference type="Proteomes" id="UP000728647"/>
    </source>
</evidence>
<dbReference type="RefSeq" id="WP_174701711.1">
    <property type="nucleotide sequence ID" value="NZ_JABURA010000001.1"/>
</dbReference>